<comment type="caution">
    <text evidence="1">The sequence shown here is derived from an EMBL/GenBank/DDBJ whole genome shotgun (WGS) entry which is preliminary data.</text>
</comment>
<name>A0A3A8EKB2_9GAMM</name>
<protein>
    <submittedName>
        <fullName evidence="1">Uncharacterized protein</fullName>
    </submittedName>
</protein>
<dbReference type="AlphaFoldDB" id="A0A3A8EKB2"/>
<sequence length="284" mass="32798">MNCLYARSNSKFHLVLSDDNCPDFFTSVNLDEISSVPYSPTAILEEDDWFSINLSKTENTAEVATEDKISDPLELLSRQINTTLPTLKADQYKGVKYFVFEPSGKKWFLLQKVLSGSKIYGKKILTVSDQPKLIEKPVIIINEEPDALYNYETNTLYFKKLEKLNSIFSNINSLYREATKEEMDTFFQMEIISVDQQFTTNKIGMLNRKNIALILETYNSYDADVKKELHSYIDNLNLPKNGDGKYIIDNDKNLKNFIYALQERYYTTLATHEKRLAQAFVTTS</sequence>
<dbReference type="Proteomes" id="UP000280405">
    <property type="component" value="Unassembled WGS sequence"/>
</dbReference>
<keyword evidence="2" id="KW-1185">Reference proteome</keyword>
<organism evidence="1 2">
    <name type="scientific">Acinetobacter rongchengensis</name>
    <dbReference type="NCBI Taxonomy" id="2419601"/>
    <lineage>
        <taxon>Bacteria</taxon>
        <taxon>Pseudomonadati</taxon>
        <taxon>Pseudomonadota</taxon>
        <taxon>Gammaproteobacteria</taxon>
        <taxon>Moraxellales</taxon>
        <taxon>Moraxellaceae</taxon>
        <taxon>Acinetobacter</taxon>
    </lineage>
</organism>
<dbReference type="OrthoDB" id="8617654at2"/>
<evidence type="ECO:0000313" key="2">
    <source>
        <dbReference type="Proteomes" id="UP000280405"/>
    </source>
</evidence>
<gene>
    <name evidence="1" type="ORF">D7V20_17745</name>
</gene>
<dbReference type="RefSeq" id="WP_120385266.1">
    <property type="nucleotide sequence ID" value="NZ_RAXT01000080.1"/>
</dbReference>
<evidence type="ECO:0000313" key="1">
    <source>
        <dbReference type="EMBL" id="RKG33936.1"/>
    </source>
</evidence>
<proteinExistence type="predicted"/>
<dbReference type="EMBL" id="RAXT01000080">
    <property type="protein sequence ID" value="RKG33936.1"/>
    <property type="molecule type" value="Genomic_DNA"/>
</dbReference>
<reference evidence="1 2" key="1">
    <citation type="submission" date="2018-09" db="EMBL/GenBank/DDBJ databases">
        <title>The draft genome of Acinetobacter spp. strains.</title>
        <authorList>
            <person name="Qin J."/>
            <person name="Feng Y."/>
            <person name="Zong Z."/>
        </authorList>
    </citation>
    <scope>NUCLEOTIDE SEQUENCE [LARGE SCALE GENOMIC DNA]</scope>
    <source>
        <strain evidence="1 2">WCHAc060115</strain>
    </source>
</reference>
<accession>A0A3A8EKB2</accession>